<reference evidence="1" key="2">
    <citation type="journal article" date="2008" name="Genome Biol.">
        <title>Improved genome assembly and evidence-based global gene model set for the chordate Ciona intestinalis: new insight into intron and operon populations.</title>
        <authorList>
            <person name="Satou Y."/>
            <person name="Mineta K."/>
            <person name="Ogasawara M."/>
            <person name="Sasakura Y."/>
            <person name="Shoguchi E."/>
            <person name="Ueno K."/>
            <person name="Yamada L."/>
            <person name="Matsumoto J."/>
            <person name="Wasserscheid J."/>
            <person name="Dewar K."/>
            <person name="Wiley G.B."/>
            <person name="Macmil S.L."/>
            <person name="Roe B.A."/>
            <person name="Zeller R.W."/>
            <person name="Hastings K.E."/>
            <person name="Lemaire P."/>
            <person name="Lindquist E."/>
            <person name="Endo T."/>
            <person name="Hotta K."/>
            <person name="Inaba K."/>
        </authorList>
    </citation>
    <scope>NUCLEOTIDE SEQUENCE [LARGE SCALE GENOMIC DNA]</scope>
    <source>
        <strain evidence="1">wild type</strain>
    </source>
</reference>
<reference evidence="1" key="3">
    <citation type="submission" date="2025-08" db="UniProtKB">
        <authorList>
            <consortium name="Ensembl"/>
        </authorList>
    </citation>
    <scope>IDENTIFICATION</scope>
</reference>
<dbReference type="GO" id="GO:0005813">
    <property type="term" value="C:centrosome"/>
    <property type="evidence" value="ECO:0007669"/>
    <property type="project" value="InterPro"/>
</dbReference>
<name>F6QLD7_CIOIN</name>
<evidence type="ECO:0000313" key="2">
    <source>
        <dbReference type="Proteomes" id="UP000008144"/>
    </source>
</evidence>
<reference evidence="2" key="1">
    <citation type="journal article" date="2002" name="Science">
        <title>The draft genome of Ciona intestinalis: insights into chordate and vertebrate origins.</title>
        <authorList>
            <person name="Dehal P."/>
            <person name="Satou Y."/>
            <person name="Campbell R.K."/>
            <person name="Chapman J."/>
            <person name="Degnan B."/>
            <person name="De Tomaso A."/>
            <person name="Davidson B."/>
            <person name="Di Gregorio A."/>
            <person name="Gelpke M."/>
            <person name="Goodstein D.M."/>
            <person name="Harafuji N."/>
            <person name="Hastings K.E."/>
            <person name="Ho I."/>
            <person name="Hotta K."/>
            <person name="Huang W."/>
            <person name="Kawashima T."/>
            <person name="Lemaire P."/>
            <person name="Martinez D."/>
            <person name="Meinertzhagen I.A."/>
            <person name="Necula S."/>
            <person name="Nonaka M."/>
            <person name="Putnam N."/>
            <person name="Rash S."/>
            <person name="Saiga H."/>
            <person name="Satake M."/>
            <person name="Terry A."/>
            <person name="Yamada L."/>
            <person name="Wang H.G."/>
            <person name="Awazu S."/>
            <person name="Azumi K."/>
            <person name="Boore J."/>
            <person name="Branno M."/>
            <person name="Chin-Bow S."/>
            <person name="DeSantis R."/>
            <person name="Doyle S."/>
            <person name="Francino P."/>
            <person name="Keys D.N."/>
            <person name="Haga S."/>
            <person name="Hayashi H."/>
            <person name="Hino K."/>
            <person name="Imai K.S."/>
            <person name="Inaba K."/>
            <person name="Kano S."/>
            <person name="Kobayashi K."/>
            <person name="Kobayashi M."/>
            <person name="Lee B.I."/>
            <person name="Makabe K.W."/>
            <person name="Manohar C."/>
            <person name="Matassi G."/>
            <person name="Medina M."/>
            <person name="Mochizuki Y."/>
            <person name="Mount S."/>
            <person name="Morishita T."/>
            <person name="Miura S."/>
            <person name="Nakayama A."/>
            <person name="Nishizaka S."/>
            <person name="Nomoto H."/>
            <person name="Ohta F."/>
            <person name="Oishi K."/>
            <person name="Rigoutsos I."/>
            <person name="Sano M."/>
            <person name="Sasaki A."/>
            <person name="Sasakura Y."/>
            <person name="Shoguchi E."/>
            <person name="Shin-i T."/>
            <person name="Spagnuolo A."/>
            <person name="Stainier D."/>
            <person name="Suzuki M.M."/>
            <person name="Tassy O."/>
            <person name="Takatori N."/>
            <person name="Tokuoka M."/>
            <person name="Yagi K."/>
            <person name="Yoshizaki F."/>
            <person name="Wada S."/>
            <person name="Zhang C."/>
            <person name="Hyatt P.D."/>
            <person name="Larimer F."/>
            <person name="Detter C."/>
            <person name="Doggett N."/>
            <person name="Glavina T."/>
            <person name="Hawkins T."/>
            <person name="Richardson P."/>
            <person name="Lucas S."/>
            <person name="Kohara Y."/>
            <person name="Levine M."/>
            <person name="Satoh N."/>
            <person name="Rokhsar D.S."/>
        </authorList>
    </citation>
    <scope>NUCLEOTIDE SEQUENCE [LARGE SCALE GENOMIC DNA]</scope>
</reference>
<dbReference type="PANTHER" id="PTHR31691:SF1">
    <property type="entry name" value="ROTATIN"/>
    <property type="match status" value="1"/>
</dbReference>
<dbReference type="EMBL" id="EAAA01000044">
    <property type="status" value="NOT_ANNOTATED_CDS"/>
    <property type="molecule type" value="Genomic_DNA"/>
</dbReference>
<proteinExistence type="predicted"/>
<dbReference type="GeneTree" id="ENSGT00640000091535"/>
<dbReference type="PANTHER" id="PTHR31691">
    <property type="entry name" value="ROTATIN"/>
    <property type="match status" value="1"/>
</dbReference>
<accession>F6QLD7</accession>
<organism evidence="1 2">
    <name type="scientific">Ciona intestinalis</name>
    <name type="common">Transparent sea squirt</name>
    <name type="synonym">Ascidia intestinalis</name>
    <dbReference type="NCBI Taxonomy" id="7719"/>
    <lineage>
        <taxon>Eukaryota</taxon>
        <taxon>Metazoa</taxon>
        <taxon>Chordata</taxon>
        <taxon>Tunicata</taxon>
        <taxon>Ascidiacea</taxon>
        <taxon>Phlebobranchia</taxon>
        <taxon>Cionidae</taxon>
        <taxon>Ciona</taxon>
    </lineage>
</organism>
<dbReference type="InterPro" id="IPR016024">
    <property type="entry name" value="ARM-type_fold"/>
</dbReference>
<dbReference type="HOGENOM" id="CLU_106335_0_0_1"/>
<dbReference type="AlphaFoldDB" id="F6QLD7"/>
<dbReference type="InterPro" id="IPR011989">
    <property type="entry name" value="ARM-like"/>
</dbReference>
<dbReference type="GO" id="GO:0036064">
    <property type="term" value="C:ciliary basal body"/>
    <property type="evidence" value="ECO:0007669"/>
    <property type="project" value="InterPro"/>
</dbReference>
<reference evidence="1" key="4">
    <citation type="submission" date="2025-09" db="UniProtKB">
        <authorList>
            <consortium name="Ensembl"/>
        </authorList>
    </citation>
    <scope>IDENTIFICATION</scope>
</reference>
<dbReference type="InParanoid" id="F6QLD7"/>
<dbReference type="SUPFAM" id="SSF48371">
    <property type="entry name" value="ARM repeat"/>
    <property type="match status" value="1"/>
</dbReference>
<dbReference type="InterPro" id="IPR030791">
    <property type="entry name" value="Rotatin"/>
</dbReference>
<evidence type="ECO:0000313" key="1">
    <source>
        <dbReference type="Ensembl" id="ENSCINP00000025232.2"/>
    </source>
</evidence>
<dbReference type="OMA" id="ADRGQHP"/>
<dbReference type="Ensembl" id="ENSCINT00000025478.2">
    <property type="protein sequence ID" value="ENSCINP00000025232.2"/>
    <property type="gene ID" value="ENSCING00000013831.2"/>
</dbReference>
<protein>
    <submittedName>
        <fullName evidence="1">Uncharacterized protein</fullName>
    </submittedName>
</protein>
<dbReference type="Gene3D" id="1.25.10.10">
    <property type="entry name" value="Leucine-rich Repeat Variant"/>
    <property type="match status" value="1"/>
</dbReference>
<keyword evidence="2" id="KW-1185">Reference proteome</keyword>
<dbReference type="Proteomes" id="UP000008144">
    <property type="component" value="Chromosome 1"/>
</dbReference>
<sequence length="171" mass="19498">MWKTNLLELFPATADRGQHPKRSKQQTILLECWLSFMYALSFHTDGQLNILKLRDIFDVLVELFKSKTNAQLTLNIIRNLCFHSPSKNRISSNDSVVDVLLSNLDNKQTRMDSSIALLTLLCNNQKAKVHLKGAGLGKRVQHSLDKLSLEGWEGEKKYKRCLEDVLVIMTG</sequence>
<dbReference type="GO" id="GO:0044782">
    <property type="term" value="P:cilium organization"/>
    <property type="evidence" value="ECO:0007669"/>
    <property type="project" value="InterPro"/>
</dbReference>